<dbReference type="Proteomes" id="UP001565200">
    <property type="component" value="Unassembled WGS sequence"/>
</dbReference>
<name>A0ABV4D0C0_9BACT</name>
<gene>
    <name evidence="1" type="ORF">AAK873_07080</name>
</gene>
<keyword evidence="2" id="KW-1185">Reference proteome</keyword>
<protein>
    <submittedName>
        <fullName evidence="1">Uncharacterized protein</fullName>
    </submittedName>
</protein>
<evidence type="ECO:0000313" key="1">
    <source>
        <dbReference type="EMBL" id="MEY8245377.1"/>
    </source>
</evidence>
<organism evidence="1 2">
    <name type="scientific">Heminiphilus faecis</name>
    <dbReference type="NCBI Taxonomy" id="2601703"/>
    <lineage>
        <taxon>Bacteria</taxon>
        <taxon>Pseudomonadati</taxon>
        <taxon>Bacteroidota</taxon>
        <taxon>Bacteroidia</taxon>
        <taxon>Bacteroidales</taxon>
        <taxon>Muribaculaceae</taxon>
        <taxon>Heminiphilus</taxon>
    </lineage>
</organism>
<dbReference type="RefSeq" id="WP_369863421.1">
    <property type="nucleotide sequence ID" value="NZ_JBCLPP010000016.1"/>
</dbReference>
<accession>A0ABV4D0C0</accession>
<proteinExistence type="predicted"/>
<evidence type="ECO:0000313" key="2">
    <source>
        <dbReference type="Proteomes" id="UP001565200"/>
    </source>
</evidence>
<reference evidence="1 2" key="1">
    <citation type="submission" date="2024-03" db="EMBL/GenBank/DDBJ databases">
        <title>Mouse gut bacterial collection (mGBC) of GemPharmatech.</title>
        <authorList>
            <person name="He Y."/>
            <person name="Dong L."/>
            <person name="Wu D."/>
            <person name="Gao X."/>
            <person name="Lin Z."/>
        </authorList>
    </citation>
    <scope>NUCLEOTIDE SEQUENCE [LARGE SCALE GENOMIC DNA]</scope>
    <source>
        <strain evidence="1 2">54-13</strain>
    </source>
</reference>
<sequence length="887" mass="105146">MRDPHKESRVLRHLRIADGYLKSGNKLTKAVFRNLIEREGDLLGITEETKEKCKNKDGEIIEYLLEGYRINYINKAWTKLRDRLKEEAKKKGDIASILIIEDKHYRGYSQSFSYVVKGYSILSHIEDNKTKRRSELEIDLDKRLQTINLIDFDIKDVTSEFSKLIFGSDYPEIEKKAIALLNKKFVFELEQIMNLEEASESSQMAILTRYRNLLNTRDNILDSNYAYCLYRYAEFIKKNQASIYNTINPDSVIDWTHEICYSLERAVQITEHDPTQIINNTRYILAYANYINCKNLYSDNRLLNLYNKLLSNLLQISNSLFKADCLMTCADYFATRNEHLIAWDALSQANEVLLEMSNHDNNVLARLVINHDMMARVAEAVGYSNLIVLCKYETAIRYSKNLSYADLKAQSLDLNSTYSRYESRLLELNMIEQANSTYIQHLNFLIKSYTEINYNDRRHYYMSSCFFEWSWFLHLNDCLEKYFCEYNKMLSRIAELGVLYFADDFIEELELLQLIWNYSYNSSQYYESQIVYADTLFKLAEKQSYIFSYHGDFTHIIEANFKKALLIYEKYSSTEMRCLISAVDTKFQIAELNSFSSNRDPDKVINEYESLLSFLDEVGYDTPFFKLQYLKVLNSYIRYLISQSCNSNIKSLISEARGAYINLLPYIRIDFKEWDKYKIINYLFSSNTTCHLSENDIDYFYSLAIPDNNLCYFQNSCLYQFTQIYELLIWYYKNAYLKTQIDDNQAADLLTQVFYYIFNDELTKDISDYNFFELLKHCVEAIPNEAEQIKLRQFLRNFLIKEVQLTEYLPYLPQNIITKKLESIKWKEDSSDIIYDLADLALIYNDLGLRRKEKWAYLKILEIINKYNSTRENVEKTLILKMNLMHI</sequence>
<dbReference type="EMBL" id="JBCLPP010000016">
    <property type="protein sequence ID" value="MEY8245377.1"/>
    <property type="molecule type" value="Genomic_DNA"/>
</dbReference>
<comment type="caution">
    <text evidence="1">The sequence shown here is derived from an EMBL/GenBank/DDBJ whole genome shotgun (WGS) entry which is preliminary data.</text>
</comment>